<reference evidence="2 3" key="1">
    <citation type="journal article" date="2010" name="Int. J. Syst. Evol. Microbiol.">
        <title>Vagococcus penaei sp. nov., isolated from spoilage microbiota of cooked shrimp (Penaeus vannamei).</title>
        <authorList>
            <person name="Jaffres E."/>
            <person name="Prevost H."/>
            <person name="Rossero A."/>
            <person name="Joffraud J.J."/>
            <person name="Dousset X."/>
        </authorList>
    </citation>
    <scope>NUCLEOTIDE SEQUENCE [LARGE SCALE GENOMIC DNA]</scope>
    <source>
        <strain evidence="2 3">CD276</strain>
    </source>
</reference>
<protein>
    <submittedName>
        <fullName evidence="2">Uncharacterized protein</fullName>
    </submittedName>
</protein>
<dbReference type="RefSeq" id="WP_077276733.1">
    <property type="nucleotide sequence ID" value="NZ_CP019609.1"/>
</dbReference>
<feature type="compositionally biased region" description="Low complexity" evidence="1">
    <location>
        <begin position="36"/>
        <end position="59"/>
    </location>
</feature>
<dbReference type="AlphaFoldDB" id="A0A1Q2D892"/>
<organism evidence="2 3">
    <name type="scientific">Vagococcus penaei</name>
    <dbReference type="NCBI Taxonomy" id="633807"/>
    <lineage>
        <taxon>Bacteria</taxon>
        <taxon>Bacillati</taxon>
        <taxon>Bacillota</taxon>
        <taxon>Bacilli</taxon>
        <taxon>Lactobacillales</taxon>
        <taxon>Enterococcaceae</taxon>
        <taxon>Vagococcus</taxon>
    </lineage>
</organism>
<evidence type="ECO:0000313" key="2">
    <source>
        <dbReference type="EMBL" id="AQP54648.1"/>
    </source>
</evidence>
<accession>A0A1Q2D892</accession>
<evidence type="ECO:0000256" key="1">
    <source>
        <dbReference type="SAM" id="MobiDB-lite"/>
    </source>
</evidence>
<gene>
    <name evidence="2" type="ORF">BW732_10820</name>
</gene>
<proteinExistence type="predicted"/>
<feature type="region of interest" description="Disordered" evidence="1">
    <location>
        <begin position="28"/>
        <end position="64"/>
    </location>
</feature>
<sequence>MKKIVIIGVLMSGLLVGGCGQKKITDSDVTTKKSTKMSSETSQSQVTTETSHSSESSTTVEKEVKSTNLWNADKGKKLADFMLSWGQTMKQDYQEYSPTNNVDLYGLQLPKTVLERLDNWQAVVNDVPISLAWSDNGKSDAEYTLVAVFSDADSQPYMQKHVYFFTLVSGEPKVLVTSQNQGNNDNYLYFKETDNIELKNGFAAIVADE</sequence>
<dbReference type="OrthoDB" id="2149782at2"/>
<evidence type="ECO:0000313" key="3">
    <source>
        <dbReference type="Proteomes" id="UP000188246"/>
    </source>
</evidence>
<name>A0A1Q2D892_9ENTE</name>
<dbReference type="PROSITE" id="PS51257">
    <property type="entry name" value="PROKAR_LIPOPROTEIN"/>
    <property type="match status" value="1"/>
</dbReference>
<dbReference type="KEGG" id="vpi:BW732_10820"/>
<dbReference type="InterPro" id="IPR031927">
    <property type="entry name" value="DUF4767"/>
</dbReference>
<dbReference type="Pfam" id="PF15983">
    <property type="entry name" value="DUF4767"/>
    <property type="match status" value="1"/>
</dbReference>
<dbReference type="EMBL" id="CP019609">
    <property type="protein sequence ID" value="AQP54648.1"/>
    <property type="molecule type" value="Genomic_DNA"/>
</dbReference>
<dbReference type="Proteomes" id="UP000188246">
    <property type="component" value="Chromosome"/>
</dbReference>
<keyword evidence="3" id="KW-1185">Reference proteome</keyword>